<evidence type="ECO:0000313" key="4">
    <source>
        <dbReference type="Proteomes" id="UP000537260"/>
    </source>
</evidence>
<dbReference type="InterPro" id="IPR036291">
    <property type="entry name" value="NAD(P)-bd_dom_sf"/>
</dbReference>
<dbReference type="PANTHER" id="PTHR42760:SF133">
    <property type="entry name" value="3-OXOACYL-[ACYL-CARRIER-PROTEIN] REDUCTASE"/>
    <property type="match status" value="1"/>
</dbReference>
<evidence type="ECO:0000313" key="3">
    <source>
        <dbReference type="EMBL" id="NYJ21662.1"/>
    </source>
</evidence>
<dbReference type="FunFam" id="3.40.50.720:FF:000084">
    <property type="entry name" value="Short-chain dehydrogenase reductase"/>
    <property type="match status" value="1"/>
</dbReference>
<dbReference type="InterPro" id="IPR020904">
    <property type="entry name" value="Sc_DH/Rdtase_CS"/>
</dbReference>
<keyword evidence="2" id="KW-0560">Oxidoreductase</keyword>
<evidence type="ECO:0000256" key="2">
    <source>
        <dbReference type="ARBA" id="ARBA00023002"/>
    </source>
</evidence>
<comment type="caution">
    <text evidence="3">The sequence shown here is derived from an EMBL/GenBank/DDBJ whole genome shotgun (WGS) entry which is preliminary data.</text>
</comment>
<reference evidence="3 4" key="1">
    <citation type="submission" date="2020-07" db="EMBL/GenBank/DDBJ databases">
        <title>Sequencing the genomes of 1000 actinobacteria strains.</title>
        <authorList>
            <person name="Klenk H.-P."/>
        </authorList>
    </citation>
    <scope>NUCLEOTIDE SEQUENCE [LARGE SCALE GENOMIC DNA]</scope>
    <source>
        <strain evidence="3 4">LI1</strain>
    </source>
</reference>
<dbReference type="Pfam" id="PF13561">
    <property type="entry name" value="adh_short_C2"/>
    <property type="match status" value="1"/>
</dbReference>
<dbReference type="AlphaFoldDB" id="A0A7Z0EIU2"/>
<comment type="similarity">
    <text evidence="1">Belongs to the short-chain dehydrogenases/reductases (SDR) family.</text>
</comment>
<dbReference type="PRINTS" id="PR00080">
    <property type="entry name" value="SDRFAMILY"/>
</dbReference>
<dbReference type="Gene3D" id="3.40.50.720">
    <property type="entry name" value="NAD(P)-binding Rossmann-like Domain"/>
    <property type="match status" value="1"/>
</dbReference>
<proteinExistence type="inferred from homology"/>
<dbReference type="SUPFAM" id="SSF51735">
    <property type="entry name" value="NAD(P)-binding Rossmann-fold domains"/>
    <property type="match status" value="1"/>
</dbReference>
<dbReference type="Proteomes" id="UP000537260">
    <property type="component" value="Unassembled WGS sequence"/>
</dbReference>
<dbReference type="GO" id="GO:0016616">
    <property type="term" value="F:oxidoreductase activity, acting on the CH-OH group of donors, NAD or NADP as acceptor"/>
    <property type="evidence" value="ECO:0007669"/>
    <property type="project" value="TreeGrafter"/>
</dbReference>
<dbReference type="PANTHER" id="PTHR42760">
    <property type="entry name" value="SHORT-CHAIN DEHYDROGENASES/REDUCTASES FAMILY MEMBER"/>
    <property type="match status" value="1"/>
</dbReference>
<dbReference type="CDD" id="cd05233">
    <property type="entry name" value="SDR_c"/>
    <property type="match status" value="1"/>
</dbReference>
<dbReference type="PRINTS" id="PR00081">
    <property type="entry name" value="GDHRDH"/>
</dbReference>
<dbReference type="PROSITE" id="PS00061">
    <property type="entry name" value="ADH_SHORT"/>
    <property type="match status" value="1"/>
</dbReference>
<dbReference type="RefSeq" id="WP_179580290.1">
    <property type="nucleotide sequence ID" value="NZ_JACCFM010000001.1"/>
</dbReference>
<dbReference type="EMBL" id="JACCFM010000001">
    <property type="protein sequence ID" value="NYJ21662.1"/>
    <property type="molecule type" value="Genomic_DNA"/>
</dbReference>
<protein>
    <submittedName>
        <fullName evidence="3">NAD(P)-dependent dehydrogenase (Short-subunit alcohol dehydrogenase family)</fullName>
    </submittedName>
</protein>
<sequence length="258" mass="26548">MRFDGITAVVTGAGAGIGRATATRLANEGAKLALIDINQESIDELAASLGESGCTANAYRADVCSSDAATAVIAQIAAEMGTPQVLVNNASVLRLASAAETPLELFDAVISTNLRSVFTFSQAVARLLIAAKLPGSIVNVSSIHAVISEPNASAYTAAKGGIEAMSRTFASEWASAGIRVNCVRPGATWSEMTTPIYTKEIQRAIAQRVPMGRIGDASEIAAGICFFASPDSSYCTGTTLDIDGGYIMDGSLPGTVYA</sequence>
<evidence type="ECO:0000256" key="1">
    <source>
        <dbReference type="ARBA" id="ARBA00006484"/>
    </source>
</evidence>
<gene>
    <name evidence="3" type="ORF">HNR05_003453</name>
</gene>
<accession>A0A7Z0EIU2</accession>
<organism evidence="3 4">
    <name type="scientific">Glaciibacter psychrotolerans</name>
    <dbReference type="NCBI Taxonomy" id="670054"/>
    <lineage>
        <taxon>Bacteria</taxon>
        <taxon>Bacillati</taxon>
        <taxon>Actinomycetota</taxon>
        <taxon>Actinomycetes</taxon>
        <taxon>Micrococcales</taxon>
        <taxon>Microbacteriaceae</taxon>
        <taxon>Glaciibacter</taxon>
    </lineage>
</organism>
<dbReference type="InterPro" id="IPR002347">
    <property type="entry name" value="SDR_fam"/>
</dbReference>
<name>A0A7Z0EIU2_9MICO</name>
<keyword evidence="4" id="KW-1185">Reference proteome</keyword>